<evidence type="ECO:0000313" key="3">
    <source>
        <dbReference type="EMBL" id="EFE79180.2"/>
    </source>
</evidence>
<evidence type="ECO:0000256" key="1">
    <source>
        <dbReference type="SAM" id="MobiDB-lite"/>
    </source>
</evidence>
<organism evidence="3 4">
    <name type="scientific">Streptomyces filamentosus NRRL 15998</name>
    <dbReference type="NCBI Taxonomy" id="457431"/>
    <lineage>
        <taxon>Bacteria</taxon>
        <taxon>Bacillati</taxon>
        <taxon>Actinomycetota</taxon>
        <taxon>Actinomycetes</taxon>
        <taxon>Kitasatosporales</taxon>
        <taxon>Streptomycetaceae</taxon>
        <taxon>Streptomyces</taxon>
    </lineage>
</organism>
<evidence type="ECO:0000256" key="2">
    <source>
        <dbReference type="SAM" id="Phobius"/>
    </source>
</evidence>
<keyword evidence="2" id="KW-0472">Membrane</keyword>
<gene>
    <name evidence="3" type="ORF">SSGG_06547</name>
</gene>
<feature type="region of interest" description="Disordered" evidence="1">
    <location>
        <begin position="1"/>
        <end position="20"/>
    </location>
</feature>
<dbReference type="Proteomes" id="UP000003986">
    <property type="component" value="Unassembled WGS sequence"/>
</dbReference>
<reference evidence="4" key="2">
    <citation type="submission" date="2008-12" db="EMBL/GenBank/DDBJ databases">
        <title>Annotation of Streptomyces roseosporus strain NRRL 15998.</title>
        <authorList>
            <consortium name="The Broad Institute Genome Sequencing Platform"/>
            <consortium name="Broad Institute Microbial Sequencing Center"/>
            <person name="Fischbach M."/>
            <person name="Ward D."/>
            <person name="Young S."/>
            <person name="Kodira C.D."/>
            <person name="Zeng Q."/>
            <person name="Koehrsen M."/>
            <person name="Godfrey P."/>
            <person name="Alvarado L."/>
            <person name="Berlin A.M."/>
            <person name="Borenstein D."/>
            <person name="Chen Z."/>
            <person name="Engels R."/>
            <person name="Freedman E."/>
            <person name="Gellesch M."/>
            <person name="Goldberg J."/>
            <person name="Griggs A."/>
            <person name="Gujja S."/>
            <person name="Heiman D.I."/>
            <person name="Hepburn T.A."/>
            <person name="Howarth C."/>
            <person name="Jen D."/>
            <person name="Larson L."/>
            <person name="Lewis B."/>
            <person name="Mehta T."/>
            <person name="Park D."/>
            <person name="Pearson M."/>
            <person name="Roberts A."/>
            <person name="Saif S."/>
            <person name="Shea T.D."/>
            <person name="Shenoy N."/>
            <person name="Sisk P."/>
            <person name="Stolte C."/>
            <person name="Sykes S.N."/>
            <person name="Walk T."/>
            <person name="White J."/>
            <person name="Yandava C."/>
            <person name="Straight P."/>
            <person name="Clardy J."/>
            <person name="Hung D."/>
            <person name="Kolter R."/>
            <person name="Mekalanos J."/>
            <person name="Walker S."/>
            <person name="Walsh C.T."/>
            <person name="Wieland B.L.C."/>
            <person name="Ilzarbe M."/>
            <person name="Galagan J."/>
            <person name="Nusbaum C."/>
            <person name="Birren B."/>
        </authorList>
    </citation>
    <scope>NUCLEOTIDE SEQUENCE [LARGE SCALE GENOMIC DNA]</scope>
    <source>
        <strain evidence="4">NRRL 15998</strain>
    </source>
</reference>
<feature type="transmembrane region" description="Helical" evidence="2">
    <location>
        <begin position="213"/>
        <end position="231"/>
    </location>
</feature>
<reference evidence="4" key="1">
    <citation type="submission" date="2008-10" db="EMBL/GenBank/DDBJ databases">
        <authorList>
            <person name="Molnar K."/>
        </authorList>
    </citation>
    <scope>NUCLEOTIDE SEQUENCE [LARGE SCALE GENOMIC DNA]</scope>
    <source>
        <strain evidence="4">NRRL 15998</strain>
    </source>
</reference>
<sequence length="240" mass="23696">MRRSGDSVTHSPDPDRGSRGPLLACRASRCIFPAMWKLVPQLPLGEPGGSTMRAIRVAPLALLGAGALTLLAPSAAFAAPDGASSTFNPTITPSVIAPGGRVTLGAGGCTGETTVSSGIFDTTTIPSGSTTATATVDTDARRGAVYAVTFTCGSTGTSRNVNLTITGGATSSPTPTPTPTPTTVPTASSTALVPGGVRGGLGGSSGTTDTVEVAAGGALVVAAASGALYFARRRNADRRH</sequence>
<evidence type="ECO:0000313" key="4">
    <source>
        <dbReference type="Proteomes" id="UP000003986"/>
    </source>
</evidence>
<name>D6AIC5_STRFL</name>
<feature type="compositionally biased region" description="Polar residues" evidence="1">
    <location>
        <begin position="1"/>
        <end position="10"/>
    </location>
</feature>
<protein>
    <submittedName>
        <fullName evidence="3">Predicted protein</fullName>
    </submittedName>
</protein>
<accession>D6AIC5</accession>
<dbReference type="EMBL" id="DS999644">
    <property type="protein sequence ID" value="EFE79180.2"/>
    <property type="molecule type" value="Genomic_DNA"/>
</dbReference>
<keyword evidence="2" id="KW-0812">Transmembrane</keyword>
<keyword evidence="2" id="KW-1133">Transmembrane helix</keyword>
<feature type="region of interest" description="Disordered" evidence="1">
    <location>
        <begin position="166"/>
        <end position="187"/>
    </location>
</feature>
<feature type="transmembrane region" description="Helical" evidence="2">
    <location>
        <begin position="60"/>
        <end position="79"/>
    </location>
</feature>
<proteinExistence type="predicted"/>
<dbReference type="AlphaFoldDB" id="D6AIC5"/>